<reference evidence="1 2" key="1">
    <citation type="journal article" date="2018" name="FEMS Microbiol. Ecol.">
        <title>Co-invading symbiotic mutualists of Medicago polymorpha retain high ancestral diversity and contain diverse accessory genomes.</title>
        <authorList>
            <person name="Porter S.S."/>
            <person name="Faber-Hammond J.J."/>
            <person name="Friesen M.L."/>
        </authorList>
    </citation>
    <scope>NUCLEOTIDE SEQUENCE [LARGE SCALE GENOMIC DNA]</scope>
    <source>
        <strain evidence="1 2">Str16</strain>
    </source>
</reference>
<comment type="caution">
    <text evidence="1">The sequence shown here is derived from an EMBL/GenBank/DDBJ whole genome shotgun (WGS) entry which is preliminary data.</text>
</comment>
<proteinExistence type="predicted"/>
<evidence type="ECO:0008006" key="3">
    <source>
        <dbReference type="Google" id="ProtNLM"/>
    </source>
</evidence>
<sequence length="61" mass="6689">MTTREGTIGVAKPTKVTDNVAWVVVTRPSMWRRGRSSETFALAARRVLSLRSPSVVPSSKC</sequence>
<protein>
    <recommendedName>
        <fullName evidence="3">Transposase</fullName>
    </recommendedName>
</protein>
<dbReference type="Proteomes" id="UP001190825">
    <property type="component" value="Unassembled WGS sequence"/>
</dbReference>
<gene>
    <name evidence="1" type="ORF">BMJ33_24670</name>
</gene>
<accession>A0ABX4TGB7</accession>
<name>A0ABX4TGB7_9HYPH</name>
<dbReference type="EMBL" id="NBUC01000122">
    <property type="protein sequence ID" value="PLT98305.1"/>
    <property type="molecule type" value="Genomic_DNA"/>
</dbReference>
<evidence type="ECO:0000313" key="1">
    <source>
        <dbReference type="EMBL" id="PLT98305.1"/>
    </source>
</evidence>
<keyword evidence="2" id="KW-1185">Reference proteome</keyword>
<evidence type="ECO:0000313" key="2">
    <source>
        <dbReference type="Proteomes" id="UP001190825"/>
    </source>
</evidence>
<organism evidence="1 2">
    <name type="scientific">Sinorhizobium medicae</name>
    <dbReference type="NCBI Taxonomy" id="110321"/>
    <lineage>
        <taxon>Bacteria</taxon>
        <taxon>Pseudomonadati</taxon>
        <taxon>Pseudomonadota</taxon>
        <taxon>Alphaproteobacteria</taxon>
        <taxon>Hyphomicrobiales</taxon>
        <taxon>Rhizobiaceae</taxon>
        <taxon>Sinorhizobium/Ensifer group</taxon>
        <taxon>Sinorhizobium</taxon>
    </lineage>
</organism>